<name>A0A482SXD1_HALHI</name>
<proteinExistence type="predicted"/>
<dbReference type="RefSeq" id="WP_207211005.1">
    <property type="nucleotide sequence ID" value="NZ_JAFKAA010000004.1"/>
</dbReference>
<evidence type="ECO:0000313" key="3">
    <source>
        <dbReference type="Proteomes" id="UP000293535"/>
    </source>
</evidence>
<evidence type="ECO:0000313" key="2">
    <source>
        <dbReference type="EMBL" id="RYJ07984.1"/>
    </source>
</evidence>
<feature type="non-terminal residue" evidence="2">
    <location>
        <position position="315"/>
    </location>
</feature>
<reference evidence="2 3" key="1">
    <citation type="submission" date="2018-12" db="EMBL/GenBank/DDBJ databases">
        <title>Draft genome sequence of Haloarcula hispinica strain 18.1, an halophilic archaeon isolated from Chott El Jerid of Southern Tunisia.</title>
        <authorList>
            <person name="Najjari A."/>
            <person name="Ben Dhia O."/>
            <person name="Ferjani R."/>
            <person name="Mahjoubi M."/>
            <person name="Sghaier H."/>
            <person name="Elshahed M."/>
            <person name="Ouzari H.I."/>
            <person name="Cherid A."/>
            <person name="Youssef N."/>
        </authorList>
    </citation>
    <scope>NUCLEOTIDE SEQUENCE [LARGE SCALE GENOMIC DNA]</scope>
    <source>
        <strain evidence="2 3">18.1</strain>
    </source>
</reference>
<dbReference type="SUPFAM" id="SSF51126">
    <property type="entry name" value="Pectin lyase-like"/>
    <property type="match status" value="1"/>
</dbReference>
<protein>
    <submittedName>
        <fullName evidence="2">Copper-binding protein</fullName>
    </submittedName>
</protein>
<dbReference type="AlphaFoldDB" id="A0A482SXD1"/>
<sequence length="315" mass="33326">MRPALTTVQVFALLAVVLSTLVFAASFAVDTTSARPEPVAFDNTVQRGVTAADEQIARNRSISVPRAQVFYSQYRYVVGYVGLSQAVTALTEPGHEQQFGYPLVVYVSDYSDRPVRCGDDGSLRTATPPDWVEANQAHYVVDGPARVPSGPAVVPFADRDDATAFAETCGGRIIDWETLKTRSFDLKQAAAVRKQVGPRRSNADATVQAARERRNRPVSVEVGTDAPTVQAAVDAAPPNTTVVVPAGTYDEQVTIDKPLTLSGPGATLDGGENGTVVTVTADRVGVTGFEIVGVGNTTVGDPTQSNNSAWDATVT</sequence>
<accession>A0A482SXD1</accession>
<organism evidence="2 3">
    <name type="scientific">Haloarcula hispanica</name>
    <dbReference type="NCBI Taxonomy" id="51589"/>
    <lineage>
        <taxon>Archaea</taxon>
        <taxon>Methanobacteriati</taxon>
        <taxon>Methanobacteriota</taxon>
        <taxon>Stenosarchaea group</taxon>
        <taxon>Halobacteria</taxon>
        <taxon>Halobacteriales</taxon>
        <taxon>Haloarculaceae</taxon>
        <taxon>Haloarcula</taxon>
    </lineage>
</organism>
<gene>
    <name evidence="2" type="ORF">ELS20_17295</name>
</gene>
<dbReference type="InterPro" id="IPR012334">
    <property type="entry name" value="Pectin_lyas_fold"/>
</dbReference>
<dbReference type="Gene3D" id="2.160.20.10">
    <property type="entry name" value="Single-stranded right-handed beta-helix, Pectin lyase-like"/>
    <property type="match status" value="1"/>
</dbReference>
<evidence type="ECO:0000256" key="1">
    <source>
        <dbReference type="SAM" id="MobiDB-lite"/>
    </source>
</evidence>
<comment type="caution">
    <text evidence="2">The sequence shown here is derived from an EMBL/GenBank/DDBJ whole genome shotgun (WGS) entry which is preliminary data.</text>
</comment>
<feature type="region of interest" description="Disordered" evidence="1">
    <location>
        <begin position="197"/>
        <end position="218"/>
    </location>
</feature>
<dbReference type="EMBL" id="RZIG01000004">
    <property type="protein sequence ID" value="RYJ07984.1"/>
    <property type="molecule type" value="Genomic_DNA"/>
</dbReference>
<dbReference type="Gene3D" id="3.30.70.2050">
    <property type="match status" value="1"/>
</dbReference>
<dbReference type="InterPro" id="IPR008719">
    <property type="entry name" value="N2O_reductase_NosL"/>
</dbReference>
<dbReference type="InterPro" id="IPR011050">
    <property type="entry name" value="Pectin_lyase_fold/virulence"/>
</dbReference>
<dbReference type="SUPFAM" id="SSF160387">
    <property type="entry name" value="NosL/MerB-like"/>
    <property type="match status" value="1"/>
</dbReference>
<dbReference type="Proteomes" id="UP000293535">
    <property type="component" value="Unassembled WGS sequence"/>
</dbReference>
<dbReference type="Pfam" id="PF05573">
    <property type="entry name" value="NosL"/>
    <property type="match status" value="1"/>
</dbReference>